<dbReference type="InterPro" id="IPR005509">
    <property type="entry name" value="AfsA_hotdog_dom"/>
</dbReference>
<feature type="region of interest" description="Disordered" evidence="1">
    <location>
        <begin position="1"/>
        <end position="21"/>
    </location>
</feature>
<organism evidence="3 4">
    <name type="scientific">Streptomyces triticirhizae</name>
    <dbReference type="NCBI Taxonomy" id="2483353"/>
    <lineage>
        <taxon>Bacteria</taxon>
        <taxon>Bacillati</taxon>
        <taxon>Actinomycetota</taxon>
        <taxon>Actinomycetes</taxon>
        <taxon>Kitasatosporales</taxon>
        <taxon>Streptomycetaceae</taxon>
        <taxon>Streptomyces</taxon>
    </lineage>
</organism>
<evidence type="ECO:0000259" key="2">
    <source>
        <dbReference type="Pfam" id="PF03756"/>
    </source>
</evidence>
<dbReference type="AlphaFoldDB" id="A0A3M2LW65"/>
<evidence type="ECO:0000256" key="1">
    <source>
        <dbReference type="SAM" id="MobiDB-lite"/>
    </source>
</evidence>
<comment type="caution">
    <text evidence="3">The sequence shown here is derived from an EMBL/GenBank/DDBJ whole genome shotgun (WGS) entry which is preliminary data.</text>
</comment>
<dbReference type="RefSeq" id="WP_122183752.1">
    <property type="nucleotide sequence ID" value="NZ_RFFJ01000049.1"/>
</dbReference>
<dbReference type="Proteomes" id="UP000278673">
    <property type="component" value="Unassembled WGS sequence"/>
</dbReference>
<dbReference type="EMBL" id="RFFJ01000049">
    <property type="protein sequence ID" value="RMI41130.1"/>
    <property type="molecule type" value="Genomic_DNA"/>
</dbReference>
<feature type="domain" description="A-factor biosynthesis hotdog" evidence="2">
    <location>
        <begin position="38"/>
        <end position="168"/>
    </location>
</feature>
<reference evidence="3 4" key="1">
    <citation type="submission" date="2018-10" db="EMBL/GenBank/DDBJ databases">
        <title>Isolation, diversity and antifungal activity of actinobacteria from wheat.</title>
        <authorList>
            <person name="Han C."/>
        </authorList>
    </citation>
    <scope>NUCLEOTIDE SEQUENCE [LARGE SCALE GENOMIC DNA]</scope>
    <source>
        <strain evidence="3 4">NEAU-YY642</strain>
    </source>
</reference>
<protein>
    <submittedName>
        <fullName evidence="3">Secondary metabolite corepressor</fullName>
    </submittedName>
</protein>
<evidence type="ECO:0000313" key="3">
    <source>
        <dbReference type="EMBL" id="RMI41130.1"/>
    </source>
</evidence>
<proteinExistence type="predicted"/>
<evidence type="ECO:0000313" key="4">
    <source>
        <dbReference type="Proteomes" id="UP000278673"/>
    </source>
</evidence>
<gene>
    <name evidence="3" type="ORF">EBN88_11575</name>
</gene>
<accession>A0A3M2LW65</accession>
<dbReference type="Pfam" id="PF03756">
    <property type="entry name" value="AfsA"/>
    <property type="match status" value="2"/>
</dbReference>
<keyword evidence="4" id="KW-1185">Reference proteome</keyword>
<feature type="domain" description="A-factor biosynthesis hotdog" evidence="2">
    <location>
        <begin position="206"/>
        <end position="333"/>
    </location>
</feature>
<sequence length="340" mass="36876">MTVSETSSTTTQPTVPQPTATTQPLAALSYDATVPRNLVHRTSVAEVFVTDSAETAPHTYAVAAQLPRGHLIGENAPIYDYTLLIEVVRQAGVLAAHRYLGVELGTVFIFRHLHLSTVDVERLRIGTDPAQVLVRMKVEPRRNKAGRLQGFTFTGDVSLDGGVVLLGEGTLLVLSPQAYQKLRAKRRTAGPDARLPRFTPAAPTTVGRREPRNIFITEPVFTGRSEASCVLVTDPSHPHMFDHPLDHVPGHLQMEAARQLAIASVSRLHGLSAETLTIGGITTDFNDYAELDHVTELRASADGLQRHDTLSTLAVPVTIEVAQGSTVTTTIRVEVVQWGI</sequence>
<name>A0A3M2LW65_9ACTN</name>